<dbReference type="PANTHER" id="PTHR43133">
    <property type="entry name" value="RNA POLYMERASE ECF-TYPE SIGMA FACTO"/>
    <property type="match status" value="1"/>
</dbReference>
<dbReference type="EMBL" id="PUHY01000015">
    <property type="protein sequence ID" value="PQO29808.1"/>
    <property type="molecule type" value="Genomic_DNA"/>
</dbReference>
<dbReference type="Pfam" id="PF04542">
    <property type="entry name" value="Sigma70_r2"/>
    <property type="match status" value="1"/>
</dbReference>
<dbReference type="GO" id="GO:0006352">
    <property type="term" value="P:DNA-templated transcription initiation"/>
    <property type="evidence" value="ECO:0007669"/>
    <property type="project" value="InterPro"/>
</dbReference>
<dbReference type="AlphaFoldDB" id="A0A2S8FCC4"/>
<keyword evidence="3" id="KW-0731">Sigma factor</keyword>
<evidence type="ECO:0000259" key="5">
    <source>
        <dbReference type="Pfam" id="PF04542"/>
    </source>
</evidence>
<evidence type="ECO:0000313" key="8">
    <source>
        <dbReference type="Proteomes" id="UP000238322"/>
    </source>
</evidence>
<dbReference type="GO" id="GO:0003677">
    <property type="term" value="F:DNA binding"/>
    <property type="evidence" value="ECO:0007669"/>
    <property type="project" value="InterPro"/>
</dbReference>
<evidence type="ECO:0000259" key="6">
    <source>
        <dbReference type="Pfam" id="PF08281"/>
    </source>
</evidence>
<name>A0A2S8FCC4_9BACT</name>
<evidence type="ECO:0000313" key="7">
    <source>
        <dbReference type="EMBL" id="PQO29808.1"/>
    </source>
</evidence>
<dbReference type="CDD" id="cd06171">
    <property type="entry name" value="Sigma70_r4"/>
    <property type="match status" value="1"/>
</dbReference>
<evidence type="ECO:0000256" key="3">
    <source>
        <dbReference type="ARBA" id="ARBA00023082"/>
    </source>
</evidence>
<protein>
    <recommendedName>
        <fullName evidence="9">RNA polymerase subunit sigma-70</fullName>
    </recommendedName>
</protein>
<dbReference type="GO" id="GO:0016987">
    <property type="term" value="F:sigma factor activity"/>
    <property type="evidence" value="ECO:0007669"/>
    <property type="project" value="UniProtKB-KW"/>
</dbReference>
<dbReference type="SUPFAM" id="SSF88946">
    <property type="entry name" value="Sigma2 domain of RNA polymerase sigma factors"/>
    <property type="match status" value="1"/>
</dbReference>
<accession>A0A2S8FCC4</accession>
<dbReference type="Gene3D" id="1.10.10.10">
    <property type="entry name" value="Winged helix-like DNA-binding domain superfamily/Winged helix DNA-binding domain"/>
    <property type="match status" value="1"/>
</dbReference>
<dbReference type="InterPro" id="IPR013249">
    <property type="entry name" value="RNA_pol_sigma70_r4_t2"/>
</dbReference>
<dbReference type="PANTHER" id="PTHR43133:SF51">
    <property type="entry name" value="RNA POLYMERASE SIGMA FACTOR"/>
    <property type="match status" value="1"/>
</dbReference>
<dbReference type="InterPro" id="IPR013325">
    <property type="entry name" value="RNA_pol_sigma_r2"/>
</dbReference>
<gene>
    <name evidence="7" type="ORF">C5Y83_27585</name>
</gene>
<organism evidence="7 8">
    <name type="scientific">Blastopirellula marina</name>
    <dbReference type="NCBI Taxonomy" id="124"/>
    <lineage>
        <taxon>Bacteria</taxon>
        <taxon>Pseudomonadati</taxon>
        <taxon>Planctomycetota</taxon>
        <taxon>Planctomycetia</taxon>
        <taxon>Pirellulales</taxon>
        <taxon>Pirellulaceae</taxon>
        <taxon>Blastopirellula</taxon>
    </lineage>
</organism>
<dbReference type="NCBIfam" id="TIGR02937">
    <property type="entry name" value="sigma70-ECF"/>
    <property type="match status" value="1"/>
</dbReference>
<evidence type="ECO:0000256" key="1">
    <source>
        <dbReference type="ARBA" id="ARBA00010641"/>
    </source>
</evidence>
<dbReference type="InterPro" id="IPR014284">
    <property type="entry name" value="RNA_pol_sigma-70_dom"/>
</dbReference>
<comment type="similarity">
    <text evidence="1">Belongs to the sigma-70 factor family. ECF subfamily.</text>
</comment>
<dbReference type="InterPro" id="IPR007627">
    <property type="entry name" value="RNA_pol_sigma70_r2"/>
</dbReference>
<dbReference type="SUPFAM" id="SSF88659">
    <property type="entry name" value="Sigma3 and sigma4 domains of RNA polymerase sigma factors"/>
    <property type="match status" value="1"/>
</dbReference>
<dbReference type="Gene3D" id="1.10.1740.10">
    <property type="match status" value="1"/>
</dbReference>
<sequence>MSRGRRMVASPNSDVFHEAMTGDSGAWRALVGRYRPLLRLVAARHARRMVSNRYDESDVVQMTCVEALRGFHGFQGESREELEAWLENILEDNIVRMWRNHSASPRDFRREVDADEHTGGLSFVWNTRAGQDPARHLVRGEVAIMLAQALEKLPDEYRATLEMRFIDGRLMKEVAAELDTTVAVVAGRLRRGLKTLRELFPAELQELMEGGFE</sequence>
<dbReference type="InterPro" id="IPR036388">
    <property type="entry name" value="WH-like_DNA-bd_sf"/>
</dbReference>
<proteinExistence type="inferred from homology"/>
<dbReference type="InterPro" id="IPR039425">
    <property type="entry name" value="RNA_pol_sigma-70-like"/>
</dbReference>
<feature type="domain" description="RNA polymerase sigma-70 region 2" evidence="5">
    <location>
        <begin position="31"/>
        <end position="102"/>
    </location>
</feature>
<dbReference type="InterPro" id="IPR013324">
    <property type="entry name" value="RNA_pol_sigma_r3/r4-like"/>
</dbReference>
<dbReference type="Pfam" id="PF08281">
    <property type="entry name" value="Sigma70_r4_2"/>
    <property type="match status" value="1"/>
</dbReference>
<evidence type="ECO:0000256" key="2">
    <source>
        <dbReference type="ARBA" id="ARBA00023015"/>
    </source>
</evidence>
<keyword evidence="4" id="KW-0804">Transcription</keyword>
<keyword evidence="2" id="KW-0805">Transcription regulation</keyword>
<evidence type="ECO:0000256" key="4">
    <source>
        <dbReference type="ARBA" id="ARBA00023163"/>
    </source>
</evidence>
<feature type="domain" description="RNA polymerase sigma factor 70 region 4 type 2" evidence="6">
    <location>
        <begin position="145"/>
        <end position="196"/>
    </location>
</feature>
<evidence type="ECO:0008006" key="9">
    <source>
        <dbReference type="Google" id="ProtNLM"/>
    </source>
</evidence>
<dbReference type="Proteomes" id="UP000238322">
    <property type="component" value="Unassembled WGS sequence"/>
</dbReference>
<comment type="caution">
    <text evidence="7">The sequence shown here is derived from an EMBL/GenBank/DDBJ whole genome shotgun (WGS) entry which is preliminary data.</text>
</comment>
<reference evidence="7 8" key="1">
    <citation type="submission" date="2018-02" db="EMBL/GenBank/DDBJ databases">
        <title>Comparative genomes isolates from brazilian mangrove.</title>
        <authorList>
            <person name="Araujo J.E."/>
            <person name="Taketani R.G."/>
            <person name="Silva M.C.P."/>
            <person name="Loureco M.V."/>
            <person name="Andreote F.D."/>
        </authorList>
    </citation>
    <scope>NUCLEOTIDE SEQUENCE [LARGE SCALE GENOMIC DNA]</scope>
    <source>
        <strain evidence="7 8">Hex-1 MGV</strain>
    </source>
</reference>